<dbReference type="Proteomes" id="UP001430953">
    <property type="component" value="Unassembled WGS sequence"/>
</dbReference>
<evidence type="ECO:0008006" key="4">
    <source>
        <dbReference type="Google" id="ProtNLM"/>
    </source>
</evidence>
<organism evidence="2 3">
    <name type="scientific">Cardiocondyla obscurior</name>
    <dbReference type="NCBI Taxonomy" id="286306"/>
    <lineage>
        <taxon>Eukaryota</taxon>
        <taxon>Metazoa</taxon>
        <taxon>Ecdysozoa</taxon>
        <taxon>Arthropoda</taxon>
        <taxon>Hexapoda</taxon>
        <taxon>Insecta</taxon>
        <taxon>Pterygota</taxon>
        <taxon>Neoptera</taxon>
        <taxon>Endopterygota</taxon>
        <taxon>Hymenoptera</taxon>
        <taxon>Apocrita</taxon>
        <taxon>Aculeata</taxon>
        <taxon>Formicoidea</taxon>
        <taxon>Formicidae</taxon>
        <taxon>Myrmicinae</taxon>
        <taxon>Cardiocondyla</taxon>
    </lineage>
</organism>
<gene>
    <name evidence="2" type="ORF">PUN28_018608</name>
</gene>
<evidence type="ECO:0000256" key="1">
    <source>
        <dbReference type="SAM" id="SignalP"/>
    </source>
</evidence>
<evidence type="ECO:0000313" key="3">
    <source>
        <dbReference type="Proteomes" id="UP001430953"/>
    </source>
</evidence>
<feature type="chain" id="PRO_5043867452" description="Secreted protein" evidence="1">
    <location>
        <begin position="19"/>
        <end position="98"/>
    </location>
</feature>
<protein>
    <recommendedName>
        <fullName evidence="4">Secreted protein</fullName>
    </recommendedName>
</protein>
<keyword evidence="1" id="KW-0732">Signal</keyword>
<reference evidence="2 3" key="1">
    <citation type="submission" date="2023-03" db="EMBL/GenBank/DDBJ databases">
        <title>High recombination rates correlate with genetic variation in Cardiocondyla obscurior ants.</title>
        <authorList>
            <person name="Errbii M."/>
        </authorList>
    </citation>
    <scope>NUCLEOTIDE SEQUENCE [LARGE SCALE GENOMIC DNA]</scope>
    <source>
        <strain evidence="2">Alpha-2009</strain>
        <tissue evidence="2">Whole body</tissue>
    </source>
</reference>
<keyword evidence="3" id="KW-1185">Reference proteome</keyword>
<evidence type="ECO:0000313" key="2">
    <source>
        <dbReference type="EMBL" id="KAL0102184.1"/>
    </source>
</evidence>
<comment type="caution">
    <text evidence="2">The sequence shown here is derived from an EMBL/GenBank/DDBJ whole genome shotgun (WGS) entry which is preliminary data.</text>
</comment>
<name>A0AAW2EIJ6_9HYME</name>
<feature type="signal peptide" evidence="1">
    <location>
        <begin position="1"/>
        <end position="18"/>
    </location>
</feature>
<proteinExistence type="predicted"/>
<dbReference type="EMBL" id="JADYXP020000023">
    <property type="protein sequence ID" value="KAL0102184.1"/>
    <property type="molecule type" value="Genomic_DNA"/>
</dbReference>
<sequence>MHMLICVLTPCTLRDVVAAACRDAIANADHITLLTRLYDLATMSNHGYNICDKRTNLHLPISKHSRRDPPAVSCVVPFSFGCSVARSETCKERRLSSR</sequence>
<accession>A0AAW2EIJ6</accession>
<dbReference type="AlphaFoldDB" id="A0AAW2EIJ6"/>